<dbReference type="Pfam" id="PF01066">
    <property type="entry name" value="CDP-OH_P_transf"/>
    <property type="match status" value="1"/>
</dbReference>
<organism evidence="4 5">
    <name type="scientific">Alkalihalobacillus trypoxylicola</name>
    <dbReference type="NCBI Taxonomy" id="519424"/>
    <lineage>
        <taxon>Bacteria</taxon>
        <taxon>Bacillati</taxon>
        <taxon>Bacillota</taxon>
        <taxon>Bacilli</taxon>
        <taxon>Bacillales</taxon>
        <taxon>Bacillaceae</taxon>
        <taxon>Alkalihalobacillus</taxon>
    </lineage>
</organism>
<comment type="caution">
    <text evidence="4">The sequence shown here is derived from an EMBL/GenBank/DDBJ whole genome shotgun (WGS) entry which is preliminary data.</text>
</comment>
<dbReference type="InterPro" id="IPR048254">
    <property type="entry name" value="CDP_ALCOHOL_P_TRANSF_CS"/>
</dbReference>
<feature type="transmembrane region" description="Helical" evidence="3">
    <location>
        <begin position="58"/>
        <end position="83"/>
    </location>
</feature>
<feature type="transmembrane region" description="Helical" evidence="3">
    <location>
        <begin position="177"/>
        <end position="196"/>
    </location>
</feature>
<name>A0A162ETU0_9BACI</name>
<keyword evidence="3" id="KW-1133">Transmembrane helix</keyword>
<gene>
    <name evidence="4" type="ORF">AZF04_15910</name>
</gene>
<dbReference type="Proteomes" id="UP000075806">
    <property type="component" value="Unassembled WGS sequence"/>
</dbReference>
<dbReference type="InterPro" id="IPR000462">
    <property type="entry name" value="CDP-OH_P_trans"/>
</dbReference>
<keyword evidence="3" id="KW-0812">Transmembrane</keyword>
<protein>
    <submittedName>
        <fullName evidence="4">CDP-alcohol phosphatidyltransferase</fullName>
    </submittedName>
</protein>
<sequence length="236" mass="28146">MSLLNKFIEWYKSFKLKYVVQERRKHEYFINRYYAHLVDPFFTKLVYDLRFSPNMVTLISASMGIFAGVFFAFEYFIIGAFLVQLHHLFDGADGNLARLTNRCSNFGAMLDKYLDRVVRLVLLSSVLYITDVPIIIKILFVATLFFDLAIVHYFVLPFMKKYELVRAKWKQWCLNHGIIPAFDIFLIYFLLSVFGFLGRLDLFIYVIIIGKNIDWLYRVWECVKTKYYYKVKIKNV</sequence>
<dbReference type="GO" id="GO:0016020">
    <property type="term" value="C:membrane"/>
    <property type="evidence" value="ECO:0007669"/>
    <property type="project" value="InterPro"/>
</dbReference>
<comment type="similarity">
    <text evidence="2">Belongs to the CDP-alcohol phosphatidyltransferase class-I family.</text>
</comment>
<dbReference type="GO" id="GO:0016780">
    <property type="term" value="F:phosphotransferase activity, for other substituted phosphate groups"/>
    <property type="evidence" value="ECO:0007669"/>
    <property type="project" value="InterPro"/>
</dbReference>
<dbReference type="EMBL" id="LTAO01000005">
    <property type="protein sequence ID" value="KYG33709.1"/>
    <property type="molecule type" value="Genomic_DNA"/>
</dbReference>
<evidence type="ECO:0000256" key="3">
    <source>
        <dbReference type="SAM" id="Phobius"/>
    </source>
</evidence>
<evidence type="ECO:0000256" key="1">
    <source>
        <dbReference type="ARBA" id="ARBA00022679"/>
    </source>
</evidence>
<dbReference type="Gene3D" id="1.20.120.1760">
    <property type="match status" value="1"/>
</dbReference>
<dbReference type="STRING" id="519424.AZF04_15910"/>
<reference evidence="4" key="1">
    <citation type="submission" date="2016-02" db="EMBL/GenBank/DDBJ databases">
        <title>Genome sequence of Bacillus trypoxylicola KCTC 13244(T).</title>
        <authorList>
            <person name="Jeong H."/>
            <person name="Park S.-H."/>
            <person name="Choi S.-K."/>
        </authorList>
    </citation>
    <scope>NUCLEOTIDE SEQUENCE [LARGE SCALE GENOMIC DNA]</scope>
    <source>
        <strain evidence="4">KCTC 13244</strain>
    </source>
</reference>
<keyword evidence="1 2" id="KW-0808">Transferase</keyword>
<evidence type="ECO:0000313" key="4">
    <source>
        <dbReference type="EMBL" id="KYG33709.1"/>
    </source>
</evidence>
<dbReference type="PROSITE" id="PS00379">
    <property type="entry name" value="CDP_ALCOHOL_P_TRANSF"/>
    <property type="match status" value="1"/>
</dbReference>
<dbReference type="AlphaFoldDB" id="A0A162ETU0"/>
<keyword evidence="5" id="KW-1185">Reference proteome</keyword>
<keyword evidence="3" id="KW-0472">Membrane</keyword>
<evidence type="ECO:0000256" key="2">
    <source>
        <dbReference type="RuleBase" id="RU003750"/>
    </source>
</evidence>
<proteinExistence type="inferred from homology"/>
<feature type="transmembrane region" description="Helical" evidence="3">
    <location>
        <begin position="134"/>
        <end position="156"/>
    </location>
</feature>
<dbReference type="InterPro" id="IPR043130">
    <property type="entry name" value="CDP-OH_PTrfase_TM_dom"/>
</dbReference>
<feature type="transmembrane region" description="Helical" evidence="3">
    <location>
        <begin position="202"/>
        <end position="220"/>
    </location>
</feature>
<accession>A0A162ETU0</accession>
<dbReference type="OrthoDB" id="7390033at2"/>
<dbReference type="GO" id="GO:0008654">
    <property type="term" value="P:phospholipid biosynthetic process"/>
    <property type="evidence" value="ECO:0007669"/>
    <property type="project" value="InterPro"/>
</dbReference>
<evidence type="ECO:0000313" key="5">
    <source>
        <dbReference type="Proteomes" id="UP000075806"/>
    </source>
</evidence>